<evidence type="ECO:0000313" key="1">
    <source>
        <dbReference type="EMBL" id="MVO76789.1"/>
    </source>
</evidence>
<protein>
    <submittedName>
        <fullName evidence="1">Uncharacterized protein</fullName>
    </submittedName>
</protein>
<organism evidence="1 2">
    <name type="scientific">Sphingomonas horti</name>
    <dbReference type="NCBI Taxonomy" id="2682842"/>
    <lineage>
        <taxon>Bacteria</taxon>
        <taxon>Pseudomonadati</taxon>
        <taxon>Pseudomonadota</taxon>
        <taxon>Alphaproteobacteria</taxon>
        <taxon>Sphingomonadales</taxon>
        <taxon>Sphingomonadaceae</taxon>
        <taxon>Sphingomonas</taxon>
    </lineage>
</organism>
<name>A0A6I4IXD3_9SPHN</name>
<dbReference type="AlphaFoldDB" id="A0A6I4IXD3"/>
<sequence length="146" mass="16332">MREEWRKEAEEAVRREDWALNGPKRIVKVTPLDRGIVGAAGGYITLAKFLNGKTPQEVEKELGLPLGFLASGMVVSTFARLPMSSEYEYELTAKFPGGLYYNKAYSDENYPPGSNSIHQWKIREGVQIPIDKTKTVSVLPRTIASL</sequence>
<dbReference type="EMBL" id="WQMS01000001">
    <property type="protein sequence ID" value="MVO76789.1"/>
    <property type="molecule type" value="Genomic_DNA"/>
</dbReference>
<accession>A0A6I4IXD3</accession>
<reference evidence="1 2" key="1">
    <citation type="submission" date="2019-12" db="EMBL/GenBank/DDBJ databases">
        <authorList>
            <person name="Huq M.A."/>
        </authorList>
    </citation>
    <scope>NUCLEOTIDE SEQUENCE [LARGE SCALE GENOMIC DNA]</scope>
    <source>
        <strain evidence="1 2">MAH-20</strain>
    </source>
</reference>
<gene>
    <name evidence="1" type="ORF">GON01_02385</name>
</gene>
<dbReference type="Proteomes" id="UP000441389">
    <property type="component" value="Unassembled WGS sequence"/>
</dbReference>
<evidence type="ECO:0000313" key="2">
    <source>
        <dbReference type="Proteomes" id="UP000441389"/>
    </source>
</evidence>
<comment type="caution">
    <text evidence="1">The sequence shown here is derived from an EMBL/GenBank/DDBJ whole genome shotgun (WGS) entry which is preliminary data.</text>
</comment>
<dbReference type="RefSeq" id="WP_157025601.1">
    <property type="nucleotide sequence ID" value="NZ_WQMS01000001.1"/>
</dbReference>
<proteinExistence type="predicted"/>
<keyword evidence="2" id="KW-1185">Reference proteome</keyword>